<evidence type="ECO:0000256" key="2">
    <source>
        <dbReference type="ARBA" id="ARBA00022741"/>
    </source>
</evidence>
<dbReference type="InterPro" id="IPR017871">
    <property type="entry name" value="ABC_transporter-like_CS"/>
</dbReference>
<dbReference type="PANTHER" id="PTHR42781:SF8">
    <property type="entry name" value="BICARBONATE TRANSPORT ATP-BINDING PROTEIN CMPC"/>
    <property type="match status" value="1"/>
</dbReference>
<comment type="caution">
    <text evidence="5">The sequence shown here is derived from an EMBL/GenBank/DDBJ whole genome shotgun (WGS) entry which is preliminary data.</text>
</comment>
<keyword evidence="1" id="KW-0813">Transport</keyword>
<dbReference type="Pfam" id="PF00005">
    <property type="entry name" value="ABC_tran"/>
    <property type="match status" value="1"/>
</dbReference>
<dbReference type="SMART" id="SM00382">
    <property type="entry name" value="AAA"/>
    <property type="match status" value="1"/>
</dbReference>
<evidence type="ECO:0000313" key="5">
    <source>
        <dbReference type="EMBL" id="MDR7091697.1"/>
    </source>
</evidence>
<evidence type="ECO:0000256" key="1">
    <source>
        <dbReference type="ARBA" id="ARBA00022448"/>
    </source>
</evidence>
<dbReference type="InterPro" id="IPR027417">
    <property type="entry name" value="P-loop_NTPase"/>
</dbReference>
<accession>A0ABU1V2L2</accession>
<organism evidence="5 6">
    <name type="scientific">Cellvibrio fibrivorans</name>
    <dbReference type="NCBI Taxonomy" id="126350"/>
    <lineage>
        <taxon>Bacteria</taxon>
        <taxon>Pseudomonadati</taxon>
        <taxon>Pseudomonadota</taxon>
        <taxon>Gammaproteobacteria</taxon>
        <taxon>Cellvibrionales</taxon>
        <taxon>Cellvibrionaceae</taxon>
        <taxon>Cellvibrio</taxon>
    </lineage>
</organism>
<dbReference type="InterPro" id="IPR003439">
    <property type="entry name" value="ABC_transporter-like_ATP-bd"/>
</dbReference>
<dbReference type="GO" id="GO:0005524">
    <property type="term" value="F:ATP binding"/>
    <property type="evidence" value="ECO:0007669"/>
    <property type="project" value="UniProtKB-KW"/>
</dbReference>
<evidence type="ECO:0000256" key="3">
    <source>
        <dbReference type="ARBA" id="ARBA00022840"/>
    </source>
</evidence>
<dbReference type="PANTHER" id="PTHR42781">
    <property type="entry name" value="SPERMIDINE/PUTRESCINE IMPORT ATP-BINDING PROTEIN POTA"/>
    <property type="match status" value="1"/>
</dbReference>
<dbReference type="InterPro" id="IPR003593">
    <property type="entry name" value="AAA+_ATPase"/>
</dbReference>
<proteinExistence type="predicted"/>
<keyword evidence="6" id="KW-1185">Reference proteome</keyword>
<dbReference type="PROSITE" id="PS00211">
    <property type="entry name" value="ABC_TRANSPORTER_1"/>
    <property type="match status" value="1"/>
</dbReference>
<name>A0ABU1V2L2_9GAMM</name>
<gene>
    <name evidence="5" type="ORF">J2X05_003732</name>
</gene>
<feature type="domain" description="ABC transporter" evidence="4">
    <location>
        <begin position="22"/>
        <end position="259"/>
    </location>
</feature>
<sequence length="276" mass="31305">MTIIPFDKKYIDEKRAKAMPMIQAKNLWKKYGDNVVLERMNVSVKAGEFITMVGTSGCGKSTFLKMLLGMESPTSGELLLDGKSIRSEPDQSRGIVFQQYSVFPHLTVLENVIIAREFEHSPILGKLFGSKKRKVVDEAKALLESVGLTHAINRYPHELSGGMKQRLAIAQALIRQPRILLLDEPFGALDPGIRADMHQLILELWREHQLTVFMVTHDLSEGFYLGTRLWVFDKLRRDNQAPGAYGANITYDLPVTRRKSEVPYELQTIAQESQDF</sequence>
<protein>
    <submittedName>
        <fullName evidence="5">NitT/TauT family transport system ATP-binding protein</fullName>
    </submittedName>
</protein>
<reference evidence="5 6" key="1">
    <citation type="submission" date="2023-07" db="EMBL/GenBank/DDBJ databases">
        <title>Sorghum-associated microbial communities from plants grown in Nebraska, USA.</title>
        <authorList>
            <person name="Schachtman D."/>
        </authorList>
    </citation>
    <scope>NUCLEOTIDE SEQUENCE [LARGE SCALE GENOMIC DNA]</scope>
    <source>
        <strain evidence="5 6">BE190</strain>
    </source>
</reference>
<dbReference type="PROSITE" id="PS50893">
    <property type="entry name" value="ABC_TRANSPORTER_2"/>
    <property type="match status" value="1"/>
</dbReference>
<dbReference type="Gene3D" id="3.40.50.300">
    <property type="entry name" value="P-loop containing nucleotide triphosphate hydrolases"/>
    <property type="match status" value="1"/>
</dbReference>
<dbReference type="CDD" id="cd03293">
    <property type="entry name" value="ABC_NrtD_SsuB_transporters"/>
    <property type="match status" value="1"/>
</dbReference>
<evidence type="ECO:0000313" key="6">
    <source>
        <dbReference type="Proteomes" id="UP001253595"/>
    </source>
</evidence>
<dbReference type="InterPro" id="IPR050093">
    <property type="entry name" value="ABC_SmlMolc_Importer"/>
</dbReference>
<dbReference type="EMBL" id="JAVDVX010000007">
    <property type="protein sequence ID" value="MDR7091697.1"/>
    <property type="molecule type" value="Genomic_DNA"/>
</dbReference>
<dbReference type="SUPFAM" id="SSF52540">
    <property type="entry name" value="P-loop containing nucleoside triphosphate hydrolases"/>
    <property type="match status" value="1"/>
</dbReference>
<keyword evidence="2" id="KW-0547">Nucleotide-binding</keyword>
<evidence type="ECO:0000259" key="4">
    <source>
        <dbReference type="PROSITE" id="PS50893"/>
    </source>
</evidence>
<keyword evidence="3 5" id="KW-0067">ATP-binding</keyword>
<dbReference type="Proteomes" id="UP001253595">
    <property type="component" value="Unassembled WGS sequence"/>
</dbReference>